<dbReference type="InterPro" id="IPR007621">
    <property type="entry name" value="TPM_dom"/>
</dbReference>
<proteinExistence type="predicted"/>
<dbReference type="Gene3D" id="3.10.310.50">
    <property type="match status" value="1"/>
</dbReference>
<evidence type="ECO:0000256" key="2">
    <source>
        <dbReference type="SAM" id="Phobius"/>
    </source>
</evidence>
<feature type="transmembrane region" description="Helical" evidence="2">
    <location>
        <begin position="181"/>
        <end position="201"/>
    </location>
</feature>
<reference evidence="4 5" key="1">
    <citation type="submission" date="2021-04" db="EMBL/GenBank/DDBJ databases">
        <title>Paenibacillus sp. DLE-14 whole genome sequence.</title>
        <authorList>
            <person name="Ham Y.J."/>
        </authorList>
    </citation>
    <scope>NUCLEOTIDE SEQUENCE [LARGE SCALE GENOMIC DNA]</scope>
    <source>
        <strain evidence="4 5">DLE-14</strain>
    </source>
</reference>
<feature type="compositionally biased region" description="Gly residues" evidence="1">
    <location>
        <begin position="245"/>
        <end position="256"/>
    </location>
</feature>
<keyword evidence="5" id="KW-1185">Reference proteome</keyword>
<gene>
    <name evidence="4" type="ORF">I8J30_21485</name>
</gene>
<evidence type="ECO:0000256" key="1">
    <source>
        <dbReference type="SAM" id="MobiDB-lite"/>
    </source>
</evidence>
<dbReference type="Proteomes" id="UP000673394">
    <property type="component" value="Unassembled WGS sequence"/>
</dbReference>
<feature type="domain" description="TPM" evidence="3">
    <location>
        <begin position="41"/>
        <end position="160"/>
    </location>
</feature>
<feature type="compositionally biased region" description="Low complexity" evidence="1">
    <location>
        <begin position="257"/>
        <end position="268"/>
    </location>
</feature>
<keyword evidence="2" id="KW-0472">Membrane</keyword>
<evidence type="ECO:0000259" key="3">
    <source>
        <dbReference type="Pfam" id="PF04536"/>
    </source>
</evidence>
<dbReference type="EMBL" id="JAGKSP010000010">
    <property type="protein sequence ID" value="MBP3965286.1"/>
    <property type="molecule type" value="Genomic_DNA"/>
</dbReference>
<comment type="caution">
    <text evidence="4">The sequence shown here is derived from an EMBL/GenBank/DDBJ whole genome shotgun (WGS) entry which is preliminary data.</text>
</comment>
<dbReference type="RefSeq" id="WP_210661596.1">
    <property type="nucleotide sequence ID" value="NZ_JAGKSP010000010.1"/>
</dbReference>
<name>A0ABS5CHD9_9BACL</name>
<dbReference type="Pfam" id="PF04536">
    <property type="entry name" value="TPM_phosphatase"/>
    <property type="match status" value="1"/>
</dbReference>
<accession>A0ABS5CHD9</accession>
<evidence type="ECO:0000313" key="4">
    <source>
        <dbReference type="EMBL" id="MBP3965286.1"/>
    </source>
</evidence>
<feature type="region of interest" description="Disordered" evidence="1">
    <location>
        <begin position="234"/>
        <end position="268"/>
    </location>
</feature>
<keyword evidence="2" id="KW-1133">Transmembrane helix</keyword>
<keyword evidence="2" id="KW-0812">Transmembrane</keyword>
<protein>
    <submittedName>
        <fullName evidence="4">TPM domain-containing protein</fullName>
    </submittedName>
</protein>
<organism evidence="4 5">
    <name type="scientific">Paenibacillus lignilyticus</name>
    <dbReference type="NCBI Taxonomy" id="1172615"/>
    <lineage>
        <taxon>Bacteria</taxon>
        <taxon>Bacillati</taxon>
        <taxon>Bacillota</taxon>
        <taxon>Bacilli</taxon>
        <taxon>Bacillales</taxon>
        <taxon>Paenibacillaceae</taxon>
        <taxon>Paenibacillus</taxon>
    </lineage>
</organism>
<sequence length="268" mass="29164">MRKRPKARLVPVLFAIGLMAFIMILVLPKAAAAATESKKLIYDQAHLLSEQEQVELNALANEYGADRETDIIILTSDNTENRDVQLMTEDFYDDQAPGYDKPHGNAVILTMDMNNRQVYLAGFGQTEIELDSGRLDKIRNAISPDLTQGDYVQAFTSYIKISHKYMGFKPGVNPDNILFTIWFQLGAALVIGGIVVGVMVYRSGGRITVTRATYEDASTSGVLEHADQFIRTTVTKSRIPKNKGRGSGGGGGGTSSGGHSHSGSRGSF</sequence>
<evidence type="ECO:0000313" key="5">
    <source>
        <dbReference type="Proteomes" id="UP000673394"/>
    </source>
</evidence>